<organism evidence="1 2">
    <name type="scientific">Chitinimonas lacunae</name>
    <dbReference type="NCBI Taxonomy" id="1963018"/>
    <lineage>
        <taxon>Bacteria</taxon>
        <taxon>Pseudomonadati</taxon>
        <taxon>Pseudomonadota</taxon>
        <taxon>Betaproteobacteria</taxon>
        <taxon>Neisseriales</taxon>
        <taxon>Chitinibacteraceae</taxon>
        <taxon>Chitinimonas</taxon>
    </lineage>
</organism>
<proteinExistence type="predicted"/>
<dbReference type="SUPFAM" id="SSF69635">
    <property type="entry name" value="Type III secretory system chaperone-like"/>
    <property type="match status" value="1"/>
</dbReference>
<dbReference type="EMBL" id="JBHSBU010000001">
    <property type="protein sequence ID" value="MFC4159888.1"/>
    <property type="molecule type" value="Genomic_DNA"/>
</dbReference>
<dbReference type="Proteomes" id="UP001595791">
    <property type="component" value="Unassembled WGS sequence"/>
</dbReference>
<protein>
    <submittedName>
        <fullName evidence="1">CesT family type III secretion system chaperone</fullName>
    </submittedName>
</protein>
<dbReference type="Gene3D" id="3.30.1460.10">
    <property type="match status" value="1"/>
</dbReference>
<dbReference type="Pfam" id="PF05932">
    <property type="entry name" value="CesT"/>
    <property type="match status" value="1"/>
</dbReference>
<comment type="caution">
    <text evidence="1">The sequence shown here is derived from an EMBL/GenBank/DDBJ whole genome shotgun (WGS) entry which is preliminary data.</text>
</comment>
<name>A0ABV8MNX5_9NEIS</name>
<evidence type="ECO:0000313" key="2">
    <source>
        <dbReference type="Proteomes" id="UP001595791"/>
    </source>
</evidence>
<reference evidence="2" key="1">
    <citation type="journal article" date="2019" name="Int. J. Syst. Evol. Microbiol.">
        <title>The Global Catalogue of Microorganisms (GCM) 10K type strain sequencing project: providing services to taxonomists for standard genome sequencing and annotation.</title>
        <authorList>
            <consortium name="The Broad Institute Genomics Platform"/>
            <consortium name="The Broad Institute Genome Sequencing Center for Infectious Disease"/>
            <person name="Wu L."/>
            <person name="Ma J."/>
        </authorList>
    </citation>
    <scope>NUCLEOTIDE SEQUENCE [LARGE SCALE GENOMIC DNA]</scope>
    <source>
        <strain evidence="2">LMG 29894</strain>
    </source>
</reference>
<gene>
    <name evidence="1" type="ORF">ACFOW7_11085</name>
</gene>
<keyword evidence="2" id="KW-1185">Reference proteome</keyword>
<accession>A0ABV8MNX5</accession>
<evidence type="ECO:0000313" key="1">
    <source>
        <dbReference type="EMBL" id="MFC4159888.1"/>
    </source>
</evidence>
<dbReference type="RefSeq" id="WP_378164126.1">
    <property type="nucleotide sequence ID" value="NZ_JBHSBU010000001.1"/>
</dbReference>
<sequence length="160" mass="17274">MSDLATPVPASHLSQWLDDFLPGLCLNAYGVAEFSDRNGLHCLLCHDPALDRLYFSATLLYCDPTYFPLLSRTALQINWLQHASDGGAVALDEEGAALHYCLLIELAGLDAARLGSRLDRAVSTARQLAARLQADHAEALLPPLPLEPAAASQPALLMRV</sequence>
<dbReference type="InterPro" id="IPR010261">
    <property type="entry name" value="Tir_chaperone"/>
</dbReference>